<dbReference type="AlphaFoldDB" id="A0A2S4HB19"/>
<gene>
    <name evidence="1" type="ORF">C0068_18480</name>
</gene>
<dbReference type="Proteomes" id="UP000237222">
    <property type="component" value="Unassembled WGS sequence"/>
</dbReference>
<proteinExistence type="predicted"/>
<name>A0A2S4HB19_9GAMM</name>
<sequence length="359" mass="39182">MQLSSLIVLLINLFACGGGGNGGDSQQQLSSQPTWLEAQMLIRNSGQFDQVIGPLEIYYHLRNTVDCLIAKTYEGAAIGICANLPFHSVTDGVDALPQVSTSPEGLGFFYELESGFSEKDVAALISDASNREPIPVFSDWQLALPSYELGYPSQDIRLSVYNADEVQAVLSNREGYAIAEIELEKSEIDDFKRSSFNEPTEVFITNIAEHFQLAEGRYYLNHCVATNEYGAATLDACGSFDVLSSGFTVPDVNCNPVIENNALLTRTNGRINASNANILLRPNCELTKLTDSAVDKPNTMLFYVEFGFGTKEQLEPVDGILSIDISGWAGSRMLVYAWGADSNQQAGGRELLLDLLISN</sequence>
<reference evidence="1" key="1">
    <citation type="submission" date="2018-01" db="EMBL/GenBank/DDBJ databases">
        <authorList>
            <person name="Yu X.-D."/>
        </authorList>
    </citation>
    <scope>NUCLEOTIDE SEQUENCE</scope>
    <source>
        <strain evidence="1">ZX-21</strain>
    </source>
</reference>
<evidence type="ECO:0000313" key="2">
    <source>
        <dbReference type="Proteomes" id="UP000237222"/>
    </source>
</evidence>
<protein>
    <submittedName>
        <fullName evidence="1">Uncharacterized protein</fullName>
    </submittedName>
</protein>
<organism evidence="1 2">
    <name type="scientific">Zhongshania marina</name>
    <dbReference type="NCBI Taxonomy" id="2304603"/>
    <lineage>
        <taxon>Bacteria</taxon>
        <taxon>Pseudomonadati</taxon>
        <taxon>Pseudomonadota</taxon>
        <taxon>Gammaproteobacteria</taxon>
        <taxon>Cellvibrionales</taxon>
        <taxon>Spongiibacteraceae</taxon>
        <taxon>Zhongshania</taxon>
    </lineage>
</organism>
<comment type="caution">
    <text evidence="1">The sequence shown here is derived from an EMBL/GenBank/DDBJ whole genome shotgun (WGS) entry which is preliminary data.</text>
</comment>
<dbReference type="EMBL" id="PQGG01000043">
    <property type="protein sequence ID" value="POP51157.1"/>
    <property type="molecule type" value="Genomic_DNA"/>
</dbReference>
<evidence type="ECO:0000313" key="1">
    <source>
        <dbReference type="EMBL" id="POP51157.1"/>
    </source>
</evidence>
<accession>A0A2S4HB19</accession>